<dbReference type="RefSeq" id="WP_104320572.1">
    <property type="nucleotide sequence ID" value="NZ_PSSX01000002.1"/>
</dbReference>
<dbReference type="OrthoDB" id="6087173at2"/>
<keyword evidence="2" id="KW-1185">Reference proteome</keyword>
<dbReference type="Pfam" id="PF20344">
    <property type="entry name" value="DUF6639"/>
    <property type="match status" value="1"/>
</dbReference>
<evidence type="ECO:0000313" key="1">
    <source>
        <dbReference type="EMBL" id="PPI85440.1"/>
    </source>
</evidence>
<dbReference type="EMBL" id="PSSX01000002">
    <property type="protein sequence ID" value="PPI85440.1"/>
    <property type="molecule type" value="Genomic_DNA"/>
</dbReference>
<evidence type="ECO:0000313" key="2">
    <source>
        <dbReference type="Proteomes" id="UP000239917"/>
    </source>
</evidence>
<dbReference type="Proteomes" id="UP000239917">
    <property type="component" value="Unassembled WGS sequence"/>
</dbReference>
<dbReference type="AlphaFoldDB" id="A0A2S5ZDG9"/>
<evidence type="ECO:0008006" key="3">
    <source>
        <dbReference type="Google" id="ProtNLM"/>
    </source>
</evidence>
<reference evidence="1 2" key="1">
    <citation type="submission" date="2018-01" db="EMBL/GenBank/DDBJ databases">
        <title>Complete genome sequences of the type strains of Marinobacter flavimaris and Marinobacter maroccanus.</title>
        <authorList>
            <person name="Palau M."/>
            <person name="Boujida N."/>
            <person name="Manresa A."/>
            <person name="Minana-Galbis D."/>
        </authorList>
    </citation>
    <scope>NUCLEOTIDE SEQUENCE [LARGE SCALE GENOMIC DNA]</scope>
    <source>
        <strain evidence="1 2">N4</strain>
    </source>
</reference>
<sequence length="243" mass="27465">MKGYLLVRIAEVAVKASTSVILRCLLFAPIWLIHSQGYGATAVVCTVPGVTVNSDRAEDGELACEAAGKALAFMRHQGFEVNIRFTLDLVDRSLSLHGAEVKGTYDSKRFHIEVPSFSQAQVMAQRHPPFGMNMCEEMWQSFVVHEVAHAVAQANFNVRKPSLEAHEYIAYVVQIATLSEPLRRRLLAKFDNLAFQHERQISRTFLQLEPEVFAVKAYRHYSAHPDPQAFFQRLLNNWVSSPH</sequence>
<protein>
    <recommendedName>
        <fullName evidence="3">DUF1570 domain-containing protein</fullName>
    </recommendedName>
</protein>
<accession>A0A2S5ZDG9</accession>
<dbReference type="InterPro" id="IPR046579">
    <property type="entry name" value="DUF6639"/>
</dbReference>
<organism evidence="1 2">
    <name type="scientific">Marinobacter maroccanus</name>
    <dbReference type="NCBI Taxonomy" id="2055143"/>
    <lineage>
        <taxon>Bacteria</taxon>
        <taxon>Pseudomonadati</taxon>
        <taxon>Pseudomonadota</taxon>
        <taxon>Gammaproteobacteria</taxon>
        <taxon>Pseudomonadales</taxon>
        <taxon>Marinobacteraceae</taxon>
        <taxon>Marinobacter</taxon>
    </lineage>
</organism>
<comment type="caution">
    <text evidence="1">The sequence shown here is derived from an EMBL/GenBank/DDBJ whole genome shotgun (WGS) entry which is preliminary data.</text>
</comment>
<proteinExistence type="predicted"/>
<name>A0A2S5ZDG9_9GAMM</name>
<gene>
    <name evidence="1" type="ORF">KEHDKFFH_03110</name>
</gene>